<dbReference type="SUPFAM" id="SSF47413">
    <property type="entry name" value="lambda repressor-like DNA-binding domains"/>
    <property type="match status" value="1"/>
</dbReference>
<feature type="domain" description="HTH cro/C1-type" evidence="1">
    <location>
        <begin position="13"/>
        <end position="60"/>
    </location>
</feature>
<organism evidence="2">
    <name type="scientific">uncultured Caudovirales phage</name>
    <dbReference type="NCBI Taxonomy" id="2100421"/>
    <lineage>
        <taxon>Viruses</taxon>
        <taxon>Duplodnaviria</taxon>
        <taxon>Heunggongvirae</taxon>
        <taxon>Uroviricota</taxon>
        <taxon>Caudoviricetes</taxon>
        <taxon>Peduoviridae</taxon>
        <taxon>Maltschvirus</taxon>
        <taxon>Maltschvirus maltsch</taxon>
    </lineage>
</organism>
<dbReference type="PROSITE" id="PS50943">
    <property type="entry name" value="HTH_CROC1"/>
    <property type="match status" value="1"/>
</dbReference>
<dbReference type="Pfam" id="PF01381">
    <property type="entry name" value="HTH_3"/>
    <property type="match status" value="1"/>
</dbReference>
<protein>
    <submittedName>
        <fullName evidence="2">HTH_XRE domain containing protein</fullName>
    </submittedName>
</protein>
<evidence type="ECO:0000259" key="1">
    <source>
        <dbReference type="PROSITE" id="PS50943"/>
    </source>
</evidence>
<name>A0A6J7WIP6_9CAUD</name>
<proteinExistence type="predicted"/>
<reference evidence="2" key="1">
    <citation type="submission" date="2020-05" db="EMBL/GenBank/DDBJ databases">
        <authorList>
            <person name="Chiriac C."/>
            <person name="Salcher M."/>
            <person name="Ghai R."/>
            <person name="Kavagutti S V."/>
        </authorList>
    </citation>
    <scope>NUCLEOTIDE SEQUENCE</scope>
</reference>
<dbReference type="InterPro" id="IPR010982">
    <property type="entry name" value="Lambda_DNA-bd_dom_sf"/>
</dbReference>
<gene>
    <name evidence="2" type="ORF">UFOVP210_27</name>
</gene>
<dbReference type="Gene3D" id="1.10.260.40">
    <property type="entry name" value="lambda repressor-like DNA-binding domains"/>
    <property type="match status" value="1"/>
</dbReference>
<dbReference type="CDD" id="cd00093">
    <property type="entry name" value="HTH_XRE"/>
    <property type="match status" value="1"/>
</dbReference>
<dbReference type="EMBL" id="LR798251">
    <property type="protein sequence ID" value="CAB5217909.1"/>
    <property type="molecule type" value="Genomic_DNA"/>
</dbReference>
<dbReference type="SMART" id="SM00530">
    <property type="entry name" value="HTH_XRE"/>
    <property type="match status" value="1"/>
</dbReference>
<dbReference type="GO" id="GO:0003677">
    <property type="term" value="F:DNA binding"/>
    <property type="evidence" value="ECO:0007669"/>
    <property type="project" value="InterPro"/>
</dbReference>
<sequence>MHIQNDKVYALLKGRSQSDIARVMGVKLSNINVWLNGVRVPRYDRLKHLADTLDVPVDELAMKLRDICNERRK</sequence>
<evidence type="ECO:0000313" key="2">
    <source>
        <dbReference type="EMBL" id="CAB5217909.1"/>
    </source>
</evidence>
<accession>A0A6J7WIP6</accession>
<dbReference type="InterPro" id="IPR001387">
    <property type="entry name" value="Cro/C1-type_HTH"/>
</dbReference>